<evidence type="ECO:0000313" key="5">
    <source>
        <dbReference type="Proteomes" id="UP000664521"/>
    </source>
</evidence>
<reference evidence="4" key="1">
    <citation type="submission" date="2021-03" db="EMBL/GenBank/DDBJ databases">
        <authorList>
            <person name="Tagirdzhanova G."/>
        </authorList>
    </citation>
    <scope>NUCLEOTIDE SEQUENCE</scope>
</reference>
<gene>
    <name evidence="4" type="primary">ERG26_1</name>
    <name evidence="4" type="ORF">HETSPECPRED_002568</name>
</gene>
<proteinExistence type="inferred from homology"/>
<feature type="domain" description="Ketoreductase" evidence="3">
    <location>
        <begin position="9"/>
        <end position="150"/>
    </location>
</feature>
<dbReference type="Pfam" id="PF01073">
    <property type="entry name" value="3Beta_HSD"/>
    <property type="match status" value="1"/>
</dbReference>
<sequence length="385" mass="42931">MADLNAKFGRVLIVGGAGFVGYHITKCFREKAECSSLAVLSRNPDQDMIPGVSYHTGDLLHPESLRKTVTEIRPEIIIHAACPPSTSSHIKTHHSVTVGGTSTLLDISRTVESVKIFIYVSSTTIAAGSEHKNLDESAPSIDHDDIWAHPYGKCKAIADRMVLDANSPAPTDKGEKVLLTACLRLPLVYGERDLLSIPGCLRALERNQTGVLFGDGHNEWDFLSVENAAYAHLLLASGLNDRLVNGGDLSRPKLDGEAFNITDGVRHNFWDYPHLVWEAAGWQRPQGYKPLKLAPWLVHLMALIFELFWWVSSLGQQLPTTFTRQEIIFACFEHTYQIEKAKQRLNYHPSGDFKEGIDRAVRWCLENNGWAGRLKVSKPQVSKQE</sequence>
<keyword evidence="5" id="KW-1185">Reference proteome</keyword>
<dbReference type="OrthoDB" id="10058185at2759"/>
<accession>A0A8H3IEM9</accession>
<evidence type="ECO:0000259" key="3">
    <source>
        <dbReference type="SMART" id="SM00822"/>
    </source>
</evidence>
<dbReference type="GO" id="GO:0016616">
    <property type="term" value="F:oxidoreductase activity, acting on the CH-OH group of donors, NAD or NADP as acceptor"/>
    <property type="evidence" value="ECO:0007669"/>
    <property type="project" value="InterPro"/>
</dbReference>
<dbReference type="PANTHER" id="PTHR43245">
    <property type="entry name" value="BIFUNCTIONAL POLYMYXIN RESISTANCE PROTEIN ARNA"/>
    <property type="match status" value="1"/>
</dbReference>
<organism evidence="4 5">
    <name type="scientific">Heterodermia speciosa</name>
    <dbReference type="NCBI Taxonomy" id="116794"/>
    <lineage>
        <taxon>Eukaryota</taxon>
        <taxon>Fungi</taxon>
        <taxon>Dikarya</taxon>
        <taxon>Ascomycota</taxon>
        <taxon>Pezizomycotina</taxon>
        <taxon>Lecanoromycetes</taxon>
        <taxon>OSLEUM clade</taxon>
        <taxon>Lecanoromycetidae</taxon>
        <taxon>Caliciales</taxon>
        <taxon>Physciaceae</taxon>
        <taxon>Heterodermia</taxon>
    </lineage>
</organism>
<protein>
    <submittedName>
        <fullName evidence="4">Erg26, C-3 sterol dehydrogenase</fullName>
    </submittedName>
</protein>
<dbReference type="InterPro" id="IPR050177">
    <property type="entry name" value="Lipid_A_modif_metabolic_enz"/>
</dbReference>
<evidence type="ECO:0000313" key="4">
    <source>
        <dbReference type="EMBL" id="CAF9915728.1"/>
    </source>
</evidence>
<dbReference type="Proteomes" id="UP000664521">
    <property type="component" value="Unassembled WGS sequence"/>
</dbReference>
<evidence type="ECO:0000256" key="1">
    <source>
        <dbReference type="ARBA" id="ARBA00009219"/>
    </source>
</evidence>
<name>A0A8H3IEM9_9LECA</name>
<dbReference type="SMART" id="SM00822">
    <property type="entry name" value="PKS_KR"/>
    <property type="match status" value="1"/>
</dbReference>
<dbReference type="InterPro" id="IPR036291">
    <property type="entry name" value="NAD(P)-bd_dom_sf"/>
</dbReference>
<comment type="caution">
    <text evidence="4">The sequence shown here is derived from an EMBL/GenBank/DDBJ whole genome shotgun (WGS) entry which is preliminary data.</text>
</comment>
<dbReference type="InterPro" id="IPR057326">
    <property type="entry name" value="KR_dom"/>
</dbReference>
<dbReference type="EMBL" id="CAJPDS010000016">
    <property type="protein sequence ID" value="CAF9915728.1"/>
    <property type="molecule type" value="Genomic_DNA"/>
</dbReference>
<dbReference type="AlphaFoldDB" id="A0A8H3IEM9"/>
<dbReference type="PANTHER" id="PTHR43245:SF51">
    <property type="entry name" value="SHORT CHAIN DEHYDROGENASE_REDUCTASE FAMILY 42E, MEMBER 2"/>
    <property type="match status" value="1"/>
</dbReference>
<comment type="similarity">
    <text evidence="1">Belongs to the 3-beta-HSD family.</text>
</comment>
<keyword evidence="2" id="KW-0560">Oxidoreductase</keyword>
<dbReference type="InterPro" id="IPR002225">
    <property type="entry name" value="3Beta_OHSteriod_DH/Estase"/>
</dbReference>
<dbReference type="GO" id="GO:0006694">
    <property type="term" value="P:steroid biosynthetic process"/>
    <property type="evidence" value="ECO:0007669"/>
    <property type="project" value="InterPro"/>
</dbReference>
<dbReference type="Gene3D" id="3.40.50.720">
    <property type="entry name" value="NAD(P)-binding Rossmann-like Domain"/>
    <property type="match status" value="1"/>
</dbReference>
<evidence type="ECO:0000256" key="2">
    <source>
        <dbReference type="ARBA" id="ARBA00023002"/>
    </source>
</evidence>
<dbReference type="SUPFAM" id="SSF51735">
    <property type="entry name" value="NAD(P)-binding Rossmann-fold domains"/>
    <property type="match status" value="1"/>
</dbReference>